<accession>A0A8H5G452</accession>
<dbReference type="AlphaFoldDB" id="A0A8H5G452"/>
<dbReference type="PANTHER" id="PTHR37332:SF1">
    <property type="entry name" value="ELMO DOMAIN-CONTAINING PROTEIN"/>
    <property type="match status" value="1"/>
</dbReference>
<keyword evidence="3" id="KW-1185">Reference proteome</keyword>
<dbReference type="EMBL" id="JAACJO010000005">
    <property type="protein sequence ID" value="KAF5358099.1"/>
    <property type="molecule type" value="Genomic_DNA"/>
</dbReference>
<evidence type="ECO:0000313" key="3">
    <source>
        <dbReference type="Proteomes" id="UP000559027"/>
    </source>
</evidence>
<dbReference type="Proteomes" id="UP000559027">
    <property type="component" value="Unassembled WGS sequence"/>
</dbReference>
<name>A0A8H5G452_9AGAR</name>
<protein>
    <submittedName>
        <fullName evidence="2">Uncharacterized protein</fullName>
    </submittedName>
</protein>
<dbReference type="PANTHER" id="PTHR37332">
    <property type="entry name" value="EXPRESSED PROTEIN"/>
    <property type="match status" value="1"/>
</dbReference>
<dbReference type="OrthoDB" id="14339at2759"/>
<comment type="caution">
    <text evidence="2">The sequence shown here is derived from an EMBL/GenBank/DDBJ whole genome shotgun (WGS) entry which is preliminary data.</text>
</comment>
<sequence>MSHFPEVTRPTMRRKSSAQNLLSSFKSATSSSQSVNTIPAVPPPIQTGSGTISSVAGMSIASALSSATTPTISTPLVRGDSTEGQAQYSASLVGATSPPLGSSTSVEALRELLQKRLVTLTYIRNVFDGRSYWFQTLHISRTGLEKVFNNGDMKKRTYRFATLGLSLSNLLDINSPQDLLRAILNTLTEYEQAKEENDRPRMKEIFKRGQKKKGVPGLSEYTGSELGTDASYLMTLHMPFSLDYHETVLSLLDVVSEMYNKISKILGPSSLPHSTQSLGPLASVTPYSGVSYLFASEANNHSTQYPSTSYASTSSSHAPSQQSQHHSASNSNLNQSVQFPSATGSSTTLTGSSNSGDHDTLNSLWTIANASTVGMGMGANSQPTNHWSLAQSEMILKIDVKLKKLTSLLLKDLDTLARKGIQDELGSLTMLNGFAIPEEPTLSNGSGKNLYDHDG</sequence>
<feature type="region of interest" description="Disordered" evidence="1">
    <location>
        <begin position="1"/>
        <end position="23"/>
    </location>
</feature>
<gene>
    <name evidence="2" type="ORF">D9756_001975</name>
</gene>
<feature type="region of interest" description="Disordered" evidence="1">
    <location>
        <begin position="304"/>
        <end position="355"/>
    </location>
</feature>
<reference evidence="2 3" key="1">
    <citation type="journal article" date="2020" name="ISME J.">
        <title>Uncovering the hidden diversity of litter-decomposition mechanisms in mushroom-forming fungi.</title>
        <authorList>
            <person name="Floudas D."/>
            <person name="Bentzer J."/>
            <person name="Ahren D."/>
            <person name="Johansson T."/>
            <person name="Persson P."/>
            <person name="Tunlid A."/>
        </authorList>
    </citation>
    <scope>NUCLEOTIDE SEQUENCE [LARGE SCALE GENOMIC DNA]</scope>
    <source>
        <strain evidence="2 3">CBS 146.42</strain>
    </source>
</reference>
<organism evidence="2 3">
    <name type="scientific">Leucocoprinus leucothites</name>
    <dbReference type="NCBI Taxonomy" id="201217"/>
    <lineage>
        <taxon>Eukaryota</taxon>
        <taxon>Fungi</taxon>
        <taxon>Dikarya</taxon>
        <taxon>Basidiomycota</taxon>
        <taxon>Agaricomycotina</taxon>
        <taxon>Agaricomycetes</taxon>
        <taxon>Agaricomycetidae</taxon>
        <taxon>Agaricales</taxon>
        <taxon>Agaricineae</taxon>
        <taxon>Agaricaceae</taxon>
        <taxon>Leucocoprinus</taxon>
    </lineage>
</organism>
<proteinExistence type="predicted"/>
<evidence type="ECO:0000256" key="1">
    <source>
        <dbReference type="SAM" id="MobiDB-lite"/>
    </source>
</evidence>
<evidence type="ECO:0000313" key="2">
    <source>
        <dbReference type="EMBL" id="KAF5358099.1"/>
    </source>
</evidence>